<comment type="similarity">
    <text evidence="2">Belongs to the GSP I family.</text>
</comment>
<evidence type="ECO:0000259" key="9">
    <source>
        <dbReference type="Pfam" id="PF02501"/>
    </source>
</evidence>
<dbReference type="GO" id="GO:0015628">
    <property type="term" value="P:protein secretion by the type II secretion system"/>
    <property type="evidence" value="ECO:0007669"/>
    <property type="project" value="InterPro"/>
</dbReference>
<feature type="domain" description="Type II secretion system protein GspI C-terminal" evidence="9">
    <location>
        <begin position="42"/>
        <end position="127"/>
    </location>
</feature>
<evidence type="ECO:0000256" key="4">
    <source>
        <dbReference type="ARBA" id="ARBA00022481"/>
    </source>
</evidence>
<keyword evidence="6" id="KW-0812">Transmembrane</keyword>
<evidence type="ECO:0000256" key="5">
    <source>
        <dbReference type="ARBA" id="ARBA00022519"/>
    </source>
</evidence>
<dbReference type="InterPro" id="IPR012902">
    <property type="entry name" value="N_methyl_site"/>
</dbReference>
<keyword evidence="5" id="KW-0997">Cell inner membrane</keyword>
<dbReference type="Gene3D" id="3.30.1300.30">
    <property type="entry name" value="GSPII I/J protein-like"/>
    <property type="match status" value="1"/>
</dbReference>
<evidence type="ECO:0000256" key="7">
    <source>
        <dbReference type="ARBA" id="ARBA00022989"/>
    </source>
</evidence>
<dbReference type="AlphaFoldDB" id="A0A0F9UQL2"/>
<gene>
    <name evidence="10" type="ORF">LCGC14_0176800</name>
</gene>
<dbReference type="PROSITE" id="PS00409">
    <property type="entry name" value="PROKAR_NTER_METHYL"/>
    <property type="match status" value="1"/>
</dbReference>
<dbReference type="GO" id="GO:0005886">
    <property type="term" value="C:plasma membrane"/>
    <property type="evidence" value="ECO:0007669"/>
    <property type="project" value="UniProtKB-SubCell"/>
</dbReference>
<evidence type="ECO:0000313" key="10">
    <source>
        <dbReference type="EMBL" id="KKN95440.1"/>
    </source>
</evidence>
<evidence type="ECO:0000256" key="8">
    <source>
        <dbReference type="ARBA" id="ARBA00023136"/>
    </source>
</evidence>
<keyword evidence="4" id="KW-0488">Methylation</keyword>
<name>A0A0F9UQL2_9ZZZZ</name>
<dbReference type="PANTHER" id="PTHR38779">
    <property type="entry name" value="TYPE II SECRETION SYSTEM PROTEIN I-RELATED"/>
    <property type="match status" value="1"/>
</dbReference>
<dbReference type="NCBIfam" id="TIGR01707">
    <property type="entry name" value="gspI"/>
    <property type="match status" value="1"/>
</dbReference>
<evidence type="ECO:0000256" key="6">
    <source>
        <dbReference type="ARBA" id="ARBA00022692"/>
    </source>
</evidence>
<dbReference type="InterPro" id="IPR010052">
    <property type="entry name" value="T2SS_protein-GspI"/>
</dbReference>
<dbReference type="GO" id="GO:0015627">
    <property type="term" value="C:type II protein secretion system complex"/>
    <property type="evidence" value="ECO:0007669"/>
    <property type="project" value="InterPro"/>
</dbReference>
<keyword evidence="3" id="KW-1003">Cell membrane</keyword>
<evidence type="ECO:0000256" key="3">
    <source>
        <dbReference type="ARBA" id="ARBA00022475"/>
    </source>
</evidence>
<evidence type="ECO:0000256" key="1">
    <source>
        <dbReference type="ARBA" id="ARBA00004377"/>
    </source>
</evidence>
<proteinExistence type="inferred from homology"/>
<comment type="subcellular location">
    <subcellularLocation>
        <location evidence="1">Cell inner membrane</location>
        <topology evidence="1">Single-pass membrane protein</topology>
    </subcellularLocation>
</comment>
<organism evidence="10">
    <name type="scientific">marine sediment metagenome</name>
    <dbReference type="NCBI Taxonomy" id="412755"/>
    <lineage>
        <taxon>unclassified sequences</taxon>
        <taxon>metagenomes</taxon>
        <taxon>ecological metagenomes</taxon>
    </lineage>
</organism>
<dbReference type="InterPro" id="IPR003413">
    <property type="entry name" value="T2SS_GspI_C"/>
</dbReference>
<dbReference type="InterPro" id="IPR045584">
    <property type="entry name" value="Pilin-like"/>
</dbReference>
<protein>
    <recommendedName>
        <fullName evidence="9">Type II secretion system protein GspI C-terminal domain-containing protein</fullName>
    </recommendedName>
</protein>
<sequence length="129" mass="13983">MSARKSAGFTLLEVMVALTILAVALAALVKSGSDHARNTIYLQERAMAHWAGENLLAEYQSGMRPAAVGDLTGDTEMGPYRFGYKAQISDYTATSPFPLPAVRRIDIRLWLLPGDETGQRAIVSGFVLP</sequence>
<dbReference type="PANTHER" id="PTHR38779:SF2">
    <property type="entry name" value="TYPE II SECRETION SYSTEM PROTEIN I-RELATED"/>
    <property type="match status" value="1"/>
</dbReference>
<keyword evidence="7" id="KW-1133">Transmembrane helix</keyword>
<dbReference type="EMBL" id="LAZR01000070">
    <property type="protein sequence ID" value="KKN95440.1"/>
    <property type="molecule type" value="Genomic_DNA"/>
</dbReference>
<dbReference type="NCBIfam" id="TIGR02532">
    <property type="entry name" value="IV_pilin_GFxxxE"/>
    <property type="match status" value="1"/>
</dbReference>
<dbReference type="Pfam" id="PF02501">
    <property type="entry name" value="T2SSI"/>
    <property type="match status" value="1"/>
</dbReference>
<dbReference type="Pfam" id="PF07963">
    <property type="entry name" value="N_methyl"/>
    <property type="match status" value="1"/>
</dbReference>
<keyword evidence="8" id="KW-0472">Membrane</keyword>
<reference evidence="10" key="1">
    <citation type="journal article" date="2015" name="Nature">
        <title>Complex archaea that bridge the gap between prokaryotes and eukaryotes.</title>
        <authorList>
            <person name="Spang A."/>
            <person name="Saw J.H."/>
            <person name="Jorgensen S.L."/>
            <person name="Zaremba-Niedzwiedzka K."/>
            <person name="Martijn J."/>
            <person name="Lind A.E."/>
            <person name="van Eijk R."/>
            <person name="Schleper C."/>
            <person name="Guy L."/>
            <person name="Ettema T.J."/>
        </authorList>
    </citation>
    <scope>NUCLEOTIDE SEQUENCE</scope>
</reference>
<evidence type="ECO:0000256" key="2">
    <source>
        <dbReference type="ARBA" id="ARBA00008358"/>
    </source>
</evidence>
<accession>A0A0F9UQL2</accession>
<comment type="caution">
    <text evidence="10">The sequence shown here is derived from an EMBL/GenBank/DDBJ whole genome shotgun (WGS) entry which is preliminary data.</text>
</comment>
<dbReference type="SUPFAM" id="SSF54523">
    <property type="entry name" value="Pili subunits"/>
    <property type="match status" value="1"/>
</dbReference>